<comment type="caution">
    <text evidence="1">The sequence shown here is derived from an EMBL/GenBank/DDBJ whole genome shotgun (WGS) entry which is preliminary data.</text>
</comment>
<reference evidence="1 2" key="2">
    <citation type="submission" date="2007-08" db="EMBL/GenBank/DDBJ databases">
        <authorList>
            <person name="Fulton L."/>
            <person name="Clifton S."/>
            <person name="Fulton B."/>
            <person name="Xu J."/>
            <person name="Minx P."/>
            <person name="Pepin K.H."/>
            <person name="Johnson M."/>
            <person name="Thiruvilangam P."/>
            <person name="Bhonagiri V."/>
            <person name="Nash W.E."/>
            <person name="Wang C."/>
            <person name="Mardis E.R."/>
            <person name="Wilson R.K."/>
        </authorList>
    </citation>
    <scope>NUCLEOTIDE SEQUENCE [LARGE SCALE GENOMIC DNA]</scope>
    <source>
        <strain evidence="1 2">DSM 753</strain>
    </source>
</reference>
<dbReference type="AlphaFoldDB" id="A7VQV4"/>
<dbReference type="HOGENOM" id="CLU_1988769_0_0_9"/>
<reference evidence="1 2" key="1">
    <citation type="submission" date="2007-08" db="EMBL/GenBank/DDBJ databases">
        <title>Draft genome sequence of Clostridium leptum (DSM 753).</title>
        <authorList>
            <person name="Sudarsanam P."/>
            <person name="Ley R."/>
            <person name="Guruge J."/>
            <person name="Turnbaugh P.J."/>
            <person name="Mahowald M."/>
            <person name="Liep D."/>
            <person name="Gordon J."/>
        </authorList>
    </citation>
    <scope>NUCLEOTIDE SEQUENCE [LARGE SCALE GENOMIC DNA]</scope>
    <source>
        <strain evidence="1 2">DSM 753</strain>
    </source>
</reference>
<dbReference type="EMBL" id="ABCB02000016">
    <property type="protein sequence ID" value="EDO62075.1"/>
    <property type="molecule type" value="Genomic_DNA"/>
</dbReference>
<proteinExistence type="predicted"/>
<organism evidence="1 2">
    <name type="scientific">[Clostridium] leptum DSM 753</name>
    <dbReference type="NCBI Taxonomy" id="428125"/>
    <lineage>
        <taxon>Bacteria</taxon>
        <taxon>Bacillati</taxon>
        <taxon>Bacillota</taxon>
        <taxon>Clostridia</taxon>
        <taxon>Eubacteriales</taxon>
        <taxon>Oscillospiraceae</taxon>
        <taxon>Oscillospiraceae incertae sedis</taxon>
    </lineage>
</organism>
<protein>
    <submittedName>
        <fullName evidence="1">Uncharacterized protein</fullName>
    </submittedName>
</protein>
<evidence type="ECO:0000313" key="2">
    <source>
        <dbReference type="Proteomes" id="UP000003490"/>
    </source>
</evidence>
<evidence type="ECO:0000313" key="1">
    <source>
        <dbReference type="EMBL" id="EDO62075.1"/>
    </source>
</evidence>
<accession>A7VQV4</accession>
<name>A7VQV4_9FIRM</name>
<dbReference type="Proteomes" id="UP000003490">
    <property type="component" value="Unassembled WGS sequence"/>
</dbReference>
<sequence>MSEAQQALQQAAAKASDLPRMSCSTKLSIKLPLSLRAFLSAQARTHSASYTSIQWKTGFSVTASIFALPPPYRLKREAIIPHLPARFQGNLGEKQLVFWLRFSRHPIASKPQKASFLLKNRKEAF</sequence>
<gene>
    <name evidence="1" type="ORF">CLOLEP_00935</name>
</gene>